<keyword evidence="3 11" id="KW-0813">Transport</keyword>
<feature type="transmembrane region" description="Helical" evidence="11">
    <location>
        <begin position="224"/>
        <end position="246"/>
    </location>
</feature>
<protein>
    <recommendedName>
        <fullName evidence="16">Neurotransmitter-gated ion-channel ligand-binding domain-containing protein</fullName>
    </recommendedName>
</protein>
<evidence type="ECO:0000259" key="13">
    <source>
        <dbReference type="Pfam" id="PF02932"/>
    </source>
</evidence>
<name>A0A3P6SIV7_LITSI</name>
<dbReference type="Gene3D" id="1.20.58.390">
    <property type="entry name" value="Neurotransmitter-gated ion-channel transmembrane domain"/>
    <property type="match status" value="1"/>
</dbReference>
<dbReference type="CDD" id="cd19049">
    <property type="entry name" value="LGIC_TM_anion"/>
    <property type="match status" value="1"/>
</dbReference>
<keyword evidence="8 11" id="KW-0406">Ion transport</keyword>
<keyword evidence="10 11" id="KW-0407">Ion channel</keyword>
<dbReference type="CDD" id="cd18990">
    <property type="entry name" value="LGIC_ECD_GABAAR"/>
    <property type="match status" value="1"/>
</dbReference>
<dbReference type="InterPro" id="IPR036734">
    <property type="entry name" value="Neur_chan_lig-bd_sf"/>
</dbReference>
<dbReference type="InterPro" id="IPR038050">
    <property type="entry name" value="Neuro_actylchol_rec"/>
</dbReference>
<evidence type="ECO:0000256" key="9">
    <source>
        <dbReference type="ARBA" id="ARBA00023136"/>
    </source>
</evidence>
<dbReference type="PRINTS" id="PR00253">
    <property type="entry name" value="GABAARECEPTR"/>
</dbReference>
<gene>
    <name evidence="14" type="ORF">NLS_LOCUS2615</name>
</gene>
<dbReference type="InterPro" id="IPR006201">
    <property type="entry name" value="Neur_channel"/>
</dbReference>
<accession>A0A3P6SIV7</accession>
<dbReference type="SUPFAM" id="SSF63712">
    <property type="entry name" value="Nicotinic receptor ligand binding domain-like"/>
    <property type="match status" value="1"/>
</dbReference>
<dbReference type="GO" id="GO:0004888">
    <property type="term" value="F:transmembrane signaling receptor activity"/>
    <property type="evidence" value="ECO:0007669"/>
    <property type="project" value="InterPro"/>
</dbReference>
<evidence type="ECO:0008006" key="16">
    <source>
        <dbReference type="Google" id="ProtNLM"/>
    </source>
</evidence>
<dbReference type="PANTHER" id="PTHR18945">
    <property type="entry name" value="NEUROTRANSMITTER GATED ION CHANNEL"/>
    <property type="match status" value="1"/>
</dbReference>
<dbReference type="PRINTS" id="PR00252">
    <property type="entry name" value="NRIONCHANNEL"/>
</dbReference>
<keyword evidence="7 11" id="KW-1133">Transmembrane helix</keyword>
<reference evidence="14 15" key="1">
    <citation type="submission" date="2018-08" db="EMBL/GenBank/DDBJ databases">
        <authorList>
            <person name="Laetsch R D."/>
            <person name="Stevens L."/>
            <person name="Kumar S."/>
            <person name="Blaxter L. M."/>
        </authorList>
    </citation>
    <scope>NUCLEOTIDE SEQUENCE [LARGE SCALE GENOMIC DNA]</scope>
</reference>
<dbReference type="InterPro" id="IPR036719">
    <property type="entry name" value="Neuro-gated_channel_TM_sf"/>
</dbReference>
<evidence type="ECO:0000313" key="14">
    <source>
        <dbReference type="EMBL" id="VDK74766.1"/>
    </source>
</evidence>
<evidence type="ECO:0000256" key="6">
    <source>
        <dbReference type="ARBA" id="ARBA00022729"/>
    </source>
</evidence>
<dbReference type="PROSITE" id="PS00236">
    <property type="entry name" value="NEUROTR_ION_CHANNEL"/>
    <property type="match status" value="1"/>
</dbReference>
<comment type="similarity">
    <text evidence="11">Belongs to the ligand-gated ion channel (TC 1.A.9) family.</text>
</comment>
<proteinExistence type="inferred from homology"/>
<dbReference type="OMA" id="FPMDRVM"/>
<dbReference type="STRING" id="42156.A0A3P6SIV7"/>
<dbReference type="Pfam" id="PF02931">
    <property type="entry name" value="Neur_chan_LBD"/>
    <property type="match status" value="1"/>
</dbReference>
<dbReference type="Pfam" id="PF02932">
    <property type="entry name" value="Neur_chan_memb"/>
    <property type="match status" value="1"/>
</dbReference>
<evidence type="ECO:0000256" key="10">
    <source>
        <dbReference type="ARBA" id="ARBA00023303"/>
    </source>
</evidence>
<keyword evidence="5 11" id="KW-0812">Transmembrane</keyword>
<keyword evidence="6" id="KW-0732">Signal</keyword>
<evidence type="ECO:0000256" key="7">
    <source>
        <dbReference type="ARBA" id="ARBA00022989"/>
    </source>
</evidence>
<dbReference type="Gene3D" id="2.70.170.10">
    <property type="entry name" value="Neurotransmitter-gated ion-channel ligand-binding domain"/>
    <property type="match status" value="1"/>
</dbReference>
<evidence type="ECO:0000259" key="12">
    <source>
        <dbReference type="Pfam" id="PF02931"/>
    </source>
</evidence>
<comment type="subcellular location">
    <subcellularLocation>
        <location evidence="2">Cell membrane</location>
    </subcellularLocation>
    <subcellularLocation>
        <location evidence="1">Membrane</location>
        <topology evidence="1">Multi-pass membrane protein</topology>
    </subcellularLocation>
</comment>
<evidence type="ECO:0000256" key="2">
    <source>
        <dbReference type="ARBA" id="ARBA00004236"/>
    </source>
</evidence>
<organism evidence="14 15">
    <name type="scientific">Litomosoides sigmodontis</name>
    <name type="common">Filarial nematode worm</name>
    <dbReference type="NCBI Taxonomy" id="42156"/>
    <lineage>
        <taxon>Eukaryota</taxon>
        <taxon>Metazoa</taxon>
        <taxon>Ecdysozoa</taxon>
        <taxon>Nematoda</taxon>
        <taxon>Chromadorea</taxon>
        <taxon>Rhabditida</taxon>
        <taxon>Spirurina</taxon>
        <taxon>Spiruromorpha</taxon>
        <taxon>Filarioidea</taxon>
        <taxon>Onchocercidae</taxon>
        <taxon>Litomosoides</taxon>
    </lineage>
</organism>
<dbReference type="EMBL" id="UYRX01000122">
    <property type="protein sequence ID" value="VDK74766.1"/>
    <property type="molecule type" value="Genomic_DNA"/>
</dbReference>
<keyword evidence="9 11" id="KW-0472">Membrane</keyword>
<dbReference type="Proteomes" id="UP000277928">
    <property type="component" value="Unassembled WGS sequence"/>
</dbReference>
<dbReference type="InterPro" id="IPR006028">
    <property type="entry name" value="GABAA/Glycine_rcpt"/>
</dbReference>
<keyword evidence="4" id="KW-1003">Cell membrane</keyword>
<dbReference type="SUPFAM" id="SSF90112">
    <property type="entry name" value="Neurotransmitter-gated ion-channel transmembrane pore"/>
    <property type="match status" value="1"/>
</dbReference>
<evidence type="ECO:0000256" key="5">
    <source>
        <dbReference type="ARBA" id="ARBA00022692"/>
    </source>
</evidence>
<dbReference type="OrthoDB" id="442503at2759"/>
<dbReference type="InterPro" id="IPR006029">
    <property type="entry name" value="Neurotrans-gated_channel_TM"/>
</dbReference>
<dbReference type="AlphaFoldDB" id="A0A3P6SIV7"/>
<dbReference type="InterPro" id="IPR006202">
    <property type="entry name" value="Neur_chan_lig-bd"/>
</dbReference>
<evidence type="ECO:0000313" key="15">
    <source>
        <dbReference type="Proteomes" id="UP000277928"/>
    </source>
</evidence>
<feature type="domain" description="Neurotransmitter-gated ion-channel transmembrane" evidence="13">
    <location>
        <begin position="231"/>
        <end position="468"/>
    </location>
</feature>
<dbReference type="InterPro" id="IPR018000">
    <property type="entry name" value="Neurotransmitter_ion_chnl_CS"/>
</dbReference>
<evidence type="ECO:0000256" key="4">
    <source>
        <dbReference type="ARBA" id="ARBA00022475"/>
    </source>
</evidence>
<dbReference type="GO" id="GO:0005230">
    <property type="term" value="F:extracellular ligand-gated monoatomic ion channel activity"/>
    <property type="evidence" value="ECO:0007669"/>
    <property type="project" value="InterPro"/>
</dbReference>
<dbReference type="GO" id="GO:0005886">
    <property type="term" value="C:plasma membrane"/>
    <property type="evidence" value="ECO:0007669"/>
    <property type="project" value="UniProtKB-SubCell"/>
</dbReference>
<evidence type="ECO:0000256" key="3">
    <source>
        <dbReference type="ARBA" id="ARBA00022448"/>
    </source>
</evidence>
<feature type="domain" description="Neurotransmitter-gated ion-channel ligand-binding" evidence="12">
    <location>
        <begin position="16"/>
        <end position="223"/>
    </location>
</feature>
<evidence type="ECO:0000256" key="11">
    <source>
        <dbReference type="RuleBase" id="RU000687"/>
    </source>
</evidence>
<evidence type="ECO:0000256" key="8">
    <source>
        <dbReference type="ARBA" id="ARBA00023065"/>
    </source>
</evidence>
<feature type="transmembrane region" description="Helical" evidence="11">
    <location>
        <begin position="289"/>
        <end position="311"/>
    </location>
</feature>
<keyword evidence="15" id="KW-1185">Reference proteome</keyword>
<evidence type="ECO:0000256" key="1">
    <source>
        <dbReference type="ARBA" id="ARBA00004141"/>
    </source>
</evidence>
<comment type="caution">
    <text evidence="11">Lacks conserved residue(s) required for the propagation of feature annotation.</text>
</comment>
<sequence length="477" mass="55217">MPNNKCISGHGEAIAEKILSEMLEKYDRNLVPTIEGVDVDVEVLIQQISEISEIHSSSKMHILLAQIWRDPNLSFQNVEGADCVQNLTLSHRMIERLWLPNVCVVNSKGSVIHQSPTPNVFVAILPNGTVWINYRIMVETPCEMDFSIFPMDRVECNMVFESYSFNIGKVRLHWKRHGIPVEVIGDPNLPDFHMTHHIHEKATFHYPSGIWDNLNIKLYFRRSYGFYLLQIYLPTYCMVLISWISFWLDRRSLPARVTVGVSSMMALTLQYSNVARTLPKVSYVKGLDLFMFGCVGYIFLSIVELAIVGMLEKPTSRSSDSDIADSTNLLLSDPPRSGRRLFKGSRRRKLPLIERVDEDLRIPGKVDADLNDSLWTRNVATFINYGEQNPSCTFRHPEIMKLSDYNDDSMNRWFPCSVSEAARHRSKRRQRKRSSGRQFLRHWTGEDMDNLCQKAFPISFTLLNLLYWMYYTSRARD</sequence>